<dbReference type="PANTHER" id="PTHR43080:SF2">
    <property type="entry name" value="CBS DOMAIN-CONTAINING PROTEIN"/>
    <property type="match status" value="1"/>
</dbReference>
<accession>A0ABT3LAR5</accession>
<dbReference type="InterPro" id="IPR051257">
    <property type="entry name" value="Diverse_CBS-Domain"/>
</dbReference>
<dbReference type="InterPro" id="IPR003823">
    <property type="entry name" value="CP12_dom"/>
</dbReference>
<dbReference type="Proteomes" id="UP001526426">
    <property type="component" value="Unassembled WGS sequence"/>
</dbReference>
<dbReference type="Gene3D" id="3.10.580.10">
    <property type="entry name" value="CBS-domain"/>
    <property type="match status" value="1"/>
</dbReference>
<keyword evidence="5" id="KW-1185">Reference proteome</keyword>
<dbReference type="PROSITE" id="PS51371">
    <property type="entry name" value="CBS"/>
    <property type="match status" value="2"/>
</dbReference>
<evidence type="ECO:0000256" key="2">
    <source>
        <dbReference type="PROSITE-ProRule" id="PRU00703"/>
    </source>
</evidence>
<reference evidence="4 5" key="1">
    <citation type="submission" date="2021-08" db="EMBL/GenBank/DDBJ databases">
        <title>Draft genome sequence of Spirulina subsalsa with high tolerance to salinity and hype-accumulation of phycocyanin.</title>
        <authorList>
            <person name="Pei H."/>
            <person name="Jiang L."/>
        </authorList>
    </citation>
    <scope>NUCLEOTIDE SEQUENCE [LARGE SCALE GENOMIC DNA]</scope>
    <source>
        <strain evidence="4 5">FACHB-351</strain>
    </source>
</reference>
<dbReference type="SMART" id="SM01093">
    <property type="entry name" value="CP12"/>
    <property type="match status" value="1"/>
</dbReference>
<organism evidence="4 5">
    <name type="scientific">Spirulina subsalsa FACHB-351</name>
    <dbReference type="NCBI Taxonomy" id="234711"/>
    <lineage>
        <taxon>Bacteria</taxon>
        <taxon>Bacillati</taxon>
        <taxon>Cyanobacteriota</taxon>
        <taxon>Cyanophyceae</taxon>
        <taxon>Spirulinales</taxon>
        <taxon>Spirulinaceae</taxon>
        <taxon>Spirulina</taxon>
    </lineage>
</organism>
<dbReference type="SMART" id="SM00116">
    <property type="entry name" value="CBS"/>
    <property type="match status" value="2"/>
</dbReference>
<evidence type="ECO:0000313" key="5">
    <source>
        <dbReference type="Proteomes" id="UP001526426"/>
    </source>
</evidence>
<dbReference type="InterPro" id="IPR046342">
    <property type="entry name" value="CBS_dom_sf"/>
</dbReference>
<dbReference type="CDD" id="cd04630">
    <property type="entry name" value="CBS_pair_bac"/>
    <property type="match status" value="1"/>
</dbReference>
<sequence>MASQLKKNMKASEIMTTQVVTVRGSATVADAVKLMKDNQLRALIVDRRTDEDAYGIVTETDIVYKVTAYGKDPKKVRVYEIMTKPCIVINPDLAVEYVARLFSQAGIRRAPVIADTLLGIVSVSDILNKSDFVEKPRELTLEEEIIKARDAARAVCAEKGATSPECAAAWDIVEELQAEAAHQRAMKPPKTYFEEYCEEHPDAVEARMYDT</sequence>
<proteinExistence type="predicted"/>
<dbReference type="PANTHER" id="PTHR43080">
    <property type="entry name" value="CBS DOMAIN-CONTAINING PROTEIN CBSX3, MITOCHONDRIAL"/>
    <property type="match status" value="1"/>
</dbReference>
<dbReference type="SUPFAM" id="SSF54631">
    <property type="entry name" value="CBS-domain pair"/>
    <property type="match status" value="1"/>
</dbReference>
<protein>
    <submittedName>
        <fullName evidence="4">CBS domain-containing protein</fullName>
    </submittedName>
</protein>
<name>A0ABT3LAR5_9CYAN</name>
<dbReference type="Pfam" id="PF02672">
    <property type="entry name" value="CP12"/>
    <property type="match status" value="1"/>
</dbReference>
<comment type="caution">
    <text evidence="4">The sequence shown here is derived from an EMBL/GenBank/DDBJ whole genome shotgun (WGS) entry which is preliminary data.</text>
</comment>
<dbReference type="EMBL" id="JAIHOM010000152">
    <property type="protein sequence ID" value="MCW6038603.1"/>
    <property type="molecule type" value="Genomic_DNA"/>
</dbReference>
<feature type="domain" description="CBS" evidence="3">
    <location>
        <begin position="15"/>
        <end position="73"/>
    </location>
</feature>
<dbReference type="InterPro" id="IPR000644">
    <property type="entry name" value="CBS_dom"/>
</dbReference>
<feature type="domain" description="CBS" evidence="3">
    <location>
        <begin position="82"/>
        <end position="139"/>
    </location>
</feature>
<gene>
    <name evidence="4" type="ORF">K4A83_20345</name>
</gene>
<evidence type="ECO:0000256" key="1">
    <source>
        <dbReference type="ARBA" id="ARBA00023122"/>
    </source>
</evidence>
<dbReference type="Pfam" id="PF00571">
    <property type="entry name" value="CBS"/>
    <property type="match status" value="2"/>
</dbReference>
<keyword evidence="1 2" id="KW-0129">CBS domain</keyword>
<evidence type="ECO:0000313" key="4">
    <source>
        <dbReference type="EMBL" id="MCW6038603.1"/>
    </source>
</evidence>
<evidence type="ECO:0000259" key="3">
    <source>
        <dbReference type="PROSITE" id="PS51371"/>
    </source>
</evidence>